<gene>
    <name evidence="6" type="ORF">EHV15_27620</name>
</gene>
<dbReference type="AlphaFoldDB" id="A0A3P3U986"/>
<evidence type="ECO:0000256" key="1">
    <source>
        <dbReference type="ARBA" id="ARBA00022491"/>
    </source>
</evidence>
<evidence type="ECO:0000256" key="3">
    <source>
        <dbReference type="ARBA" id="ARBA00023125"/>
    </source>
</evidence>
<dbReference type="OrthoDB" id="9796186at2"/>
<dbReference type="SUPFAM" id="SSF47413">
    <property type="entry name" value="lambda repressor-like DNA-binding domains"/>
    <property type="match status" value="1"/>
</dbReference>
<dbReference type="CDD" id="cd01392">
    <property type="entry name" value="HTH_LacI"/>
    <property type="match status" value="1"/>
</dbReference>
<dbReference type="Proteomes" id="UP000267017">
    <property type="component" value="Unassembled WGS sequence"/>
</dbReference>
<dbReference type="InterPro" id="IPR028082">
    <property type="entry name" value="Peripla_BP_I"/>
</dbReference>
<dbReference type="PROSITE" id="PS00356">
    <property type="entry name" value="HTH_LACI_1"/>
    <property type="match status" value="1"/>
</dbReference>
<keyword evidence="3" id="KW-0238">DNA-binding</keyword>
<evidence type="ECO:0000256" key="2">
    <source>
        <dbReference type="ARBA" id="ARBA00023015"/>
    </source>
</evidence>
<organism evidence="6 7">
    <name type="scientific">Paenibacillus oralis</name>
    <dbReference type="NCBI Taxonomy" id="2490856"/>
    <lineage>
        <taxon>Bacteria</taxon>
        <taxon>Bacillati</taxon>
        <taxon>Bacillota</taxon>
        <taxon>Bacilli</taxon>
        <taxon>Bacillales</taxon>
        <taxon>Paenibacillaceae</taxon>
        <taxon>Paenibacillus</taxon>
    </lineage>
</organism>
<dbReference type="InterPro" id="IPR046335">
    <property type="entry name" value="LacI/GalR-like_sensor"/>
</dbReference>
<dbReference type="EMBL" id="RRCN01000001">
    <property type="protein sequence ID" value="RRJ66266.1"/>
    <property type="molecule type" value="Genomic_DNA"/>
</dbReference>
<protein>
    <submittedName>
        <fullName evidence="6">LacI family transcriptional regulator</fullName>
    </submittedName>
</protein>
<dbReference type="PANTHER" id="PTHR30146">
    <property type="entry name" value="LACI-RELATED TRANSCRIPTIONAL REPRESSOR"/>
    <property type="match status" value="1"/>
</dbReference>
<sequence length="337" mass="38043">MKKGNHISIKEIARLSGVSVATVSRVINDNGRFSDETRKKVMDVINKHHYETNFVAKSLRMNKSQTIGLLVPDISNEFFAAIVQEIERLFFEEGYSTIICNTAKSAEKEKEYLKTLEGKMVDGLICISGQEEILTDILRRNVPIVCIDRRPKTNQNVAFIESNHLEGGRLATEELIQKGCQNILLLTKRNNLSSVNERLKGYEEALKQHGFPVHEQNVVYIDEHSNNLEGARKAIQEVLEANLSFDGIFATNDWLALGAMLMLQEKGYNIPEQVKIVGFDNNQISKYCNPPLTTIDQDEATLAKYAYTNLLDMINGSAVKHGQHTRVPVHLVERKTT</sequence>
<comment type="caution">
    <text evidence="6">The sequence shown here is derived from an EMBL/GenBank/DDBJ whole genome shotgun (WGS) entry which is preliminary data.</text>
</comment>
<dbReference type="SUPFAM" id="SSF53822">
    <property type="entry name" value="Periplasmic binding protein-like I"/>
    <property type="match status" value="1"/>
</dbReference>
<dbReference type="Gene3D" id="3.40.50.2300">
    <property type="match status" value="2"/>
</dbReference>
<dbReference type="PROSITE" id="PS50932">
    <property type="entry name" value="HTH_LACI_2"/>
    <property type="match status" value="1"/>
</dbReference>
<dbReference type="PRINTS" id="PR00036">
    <property type="entry name" value="HTHLACI"/>
</dbReference>
<dbReference type="PANTHER" id="PTHR30146:SF95">
    <property type="entry name" value="RIBOSE OPERON REPRESSOR"/>
    <property type="match status" value="1"/>
</dbReference>
<reference evidence="6 7" key="1">
    <citation type="submission" date="2018-11" db="EMBL/GenBank/DDBJ databases">
        <title>Genome sequencing of Paenibacillus sp. KCOM 3021 (= ChDC PVNT-B20).</title>
        <authorList>
            <person name="Kook J.-K."/>
            <person name="Park S.-N."/>
            <person name="Lim Y.K."/>
        </authorList>
    </citation>
    <scope>NUCLEOTIDE SEQUENCE [LARGE SCALE GENOMIC DNA]</scope>
    <source>
        <strain evidence="6 7">KCOM 3021</strain>
    </source>
</reference>
<keyword evidence="4" id="KW-0804">Transcription</keyword>
<dbReference type="SMART" id="SM00354">
    <property type="entry name" value="HTH_LACI"/>
    <property type="match status" value="1"/>
</dbReference>
<dbReference type="RefSeq" id="WP_128634056.1">
    <property type="nucleotide sequence ID" value="NZ_RRCN01000001.1"/>
</dbReference>
<dbReference type="Pfam" id="PF13377">
    <property type="entry name" value="Peripla_BP_3"/>
    <property type="match status" value="1"/>
</dbReference>
<keyword evidence="1" id="KW-0678">Repressor</keyword>
<evidence type="ECO:0000313" key="7">
    <source>
        <dbReference type="Proteomes" id="UP000267017"/>
    </source>
</evidence>
<dbReference type="InterPro" id="IPR000843">
    <property type="entry name" value="HTH_LacI"/>
</dbReference>
<evidence type="ECO:0000256" key="4">
    <source>
        <dbReference type="ARBA" id="ARBA00023163"/>
    </source>
</evidence>
<proteinExistence type="predicted"/>
<keyword evidence="2" id="KW-0805">Transcription regulation</keyword>
<accession>A0A3P3U986</accession>
<evidence type="ECO:0000313" key="6">
    <source>
        <dbReference type="EMBL" id="RRJ66266.1"/>
    </source>
</evidence>
<keyword evidence="7" id="KW-1185">Reference proteome</keyword>
<dbReference type="CDD" id="cd06291">
    <property type="entry name" value="PBP1_Qymf-like"/>
    <property type="match status" value="1"/>
</dbReference>
<dbReference type="Pfam" id="PF00356">
    <property type="entry name" value="LacI"/>
    <property type="match status" value="1"/>
</dbReference>
<dbReference type="Gene3D" id="1.10.260.40">
    <property type="entry name" value="lambda repressor-like DNA-binding domains"/>
    <property type="match status" value="1"/>
</dbReference>
<dbReference type="InterPro" id="IPR010982">
    <property type="entry name" value="Lambda_DNA-bd_dom_sf"/>
</dbReference>
<dbReference type="GO" id="GO:0000976">
    <property type="term" value="F:transcription cis-regulatory region binding"/>
    <property type="evidence" value="ECO:0007669"/>
    <property type="project" value="TreeGrafter"/>
</dbReference>
<name>A0A3P3U986_9BACL</name>
<evidence type="ECO:0000259" key="5">
    <source>
        <dbReference type="PROSITE" id="PS50932"/>
    </source>
</evidence>
<feature type="domain" description="HTH lacI-type" evidence="5">
    <location>
        <begin position="7"/>
        <end position="61"/>
    </location>
</feature>
<dbReference type="GO" id="GO:0003700">
    <property type="term" value="F:DNA-binding transcription factor activity"/>
    <property type="evidence" value="ECO:0007669"/>
    <property type="project" value="TreeGrafter"/>
</dbReference>